<dbReference type="SUPFAM" id="SSF51735">
    <property type="entry name" value="NAD(P)-binding Rossmann-fold domains"/>
    <property type="match status" value="1"/>
</dbReference>
<keyword evidence="4" id="KW-1185">Reference proteome</keyword>
<evidence type="ECO:0000259" key="2">
    <source>
        <dbReference type="Pfam" id="PF01488"/>
    </source>
</evidence>
<evidence type="ECO:0000313" key="3">
    <source>
        <dbReference type="EMBL" id="MDT8997902.1"/>
    </source>
</evidence>
<organism evidence="3 4">
    <name type="scientific">Roseateles aquae</name>
    <dbReference type="NCBI Taxonomy" id="3077235"/>
    <lineage>
        <taxon>Bacteria</taxon>
        <taxon>Pseudomonadati</taxon>
        <taxon>Pseudomonadota</taxon>
        <taxon>Betaproteobacteria</taxon>
        <taxon>Burkholderiales</taxon>
        <taxon>Sphaerotilaceae</taxon>
        <taxon>Roseateles</taxon>
    </lineage>
</organism>
<dbReference type="EMBL" id="JAVXZY010000001">
    <property type="protein sequence ID" value="MDT8997902.1"/>
    <property type="molecule type" value="Genomic_DNA"/>
</dbReference>
<dbReference type="RefSeq" id="WP_315648159.1">
    <property type="nucleotide sequence ID" value="NZ_JAVXZY010000001.1"/>
</dbReference>
<gene>
    <name evidence="3" type="ORF">RQP53_01280</name>
</gene>
<name>A0ABU3P5P3_9BURK</name>
<dbReference type="Proteomes" id="UP001246372">
    <property type="component" value="Unassembled WGS sequence"/>
</dbReference>
<evidence type="ECO:0000256" key="1">
    <source>
        <dbReference type="ARBA" id="ARBA00022857"/>
    </source>
</evidence>
<evidence type="ECO:0000313" key="4">
    <source>
        <dbReference type="Proteomes" id="UP001246372"/>
    </source>
</evidence>
<protein>
    <recommendedName>
        <fullName evidence="2">Quinate/shikimate 5-dehydrogenase/glutamyl-tRNA reductase domain-containing protein</fullName>
    </recommendedName>
</protein>
<dbReference type="Gene3D" id="3.40.50.720">
    <property type="entry name" value="NAD(P)-binding Rossmann-like Domain"/>
    <property type="match status" value="1"/>
</dbReference>
<reference evidence="3" key="1">
    <citation type="submission" date="2023-09" db="EMBL/GenBank/DDBJ databases">
        <title>Paucibacter sp. APW11 Genome sequencing and assembly.</title>
        <authorList>
            <person name="Kim I."/>
        </authorList>
    </citation>
    <scope>NUCLEOTIDE SEQUENCE</scope>
    <source>
        <strain evidence="3">APW11</strain>
    </source>
</reference>
<comment type="caution">
    <text evidence="3">The sequence shown here is derived from an EMBL/GenBank/DDBJ whole genome shotgun (WGS) entry which is preliminary data.</text>
</comment>
<feature type="domain" description="Quinate/shikimate 5-dehydrogenase/glutamyl-tRNA reductase" evidence="2">
    <location>
        <begin position="163"/>
        <end position="262"/>
    </location>
</feature>
<dbReference type="InterPro" id="IPR006151">
    <property type="entry name" value="Shikm_DH/Glu-tRNA_Rdtase"/>
</dbReference>
<keyword evidence="1" id="KW-0521">NADP</keyword>
<proteinExistence type="predicted"/>
<accession>A0ABU3P5P3</accession>
<dbReference type="Pfam" id="PF01488">
    <property type="entry name" value="Shikimate_DH"/>
    <property type="match status" value="1"/>
</dbReference>
<sequence>MLATLWRALLAVCDVRRALRLLTDKPRLDVVFVTNIRDEAERRRFFSASANRMQHASGPRMHLGGVAAQVRGINFTAEEMVSREGRKKAKLVFIEAVKWAEAQGARVVLLAASTKRLFGRDGAELKALFPKLVFTIGDNGTAQLLCADIDRAIEQSGLKRLRPRILVIGPYGILGSAVSRHLMKAGHEVVGFGSTPKLLNDFAAETGMKVCHELREAGHFDMVVACTHSAEAKLTLEQVQWLRRAQRKLLVVDVAEPANLDAPTYARCRSAVLRQDAGNGHSPLLRYVAGPLSWSKLQLSRGTVFGCFAEAMALYHAIYREHSPVALTRDWFVVDERNTALVREAFASLQIGLPAPHCFGRPVHSFDLKQQRPELPKQPALLGQGSSSSNSSF</sequence>
<dbReference type="InterPro" id="IPR036291">
    <property type="entry name" value="NAD(P)-bd_dom_sf"/>
</dbReference>